<dbReference type="SUPFAM" id="SSF52058">
    <property type="entry name" value="L domain-like"/>
    <property type="match status" value="1"/>
</dbReference>
<keyword evidence="6" id="KW-0067">ATP-binding</keyword>
<evidence type="ECO:0000256" key="8">
    <source>
        <dbReference type="SAM" id="Coils"/>
    </source>
</evidence>
<feature type="compositionally biased region" description="Low complexity" evidence="9">
    <location>
        <begin position="1073"/>
        <end position="1086"/>
    </location>
</feature>
<dbReference type="SUPFAM" id="SSF52200">
    <property type="entry name" value="Toll/Interleukin receptor TIR domain"/>
    <property type="match status" value="1"/>
</dbReference>
<organism evidence="12 13">
    <name type="scientific">Arabidopsis thaliana</name>
    <name type="common">Mouse-ear cress</name>
    <dbReference type="NCBI Taxonomy" id="3702"/>
    <lineage>
        <taxon>Eukaryota</taxon>
        <taxon>Viridiplantae</taxon>
        <taxon>Streptophyta</taxon>
        <taxon>Embryophyta</taxon>
        <taxon>Tracheophyta</taxon>
        <taxon>Spermatophyta</taxon>
        <taxon>Magnoliopsida</taxon>
        <taxon>eudicotyledons</taxon>
        <taxon>Gunneridae</taxon>
        <taxon>Pentapetalae</taxon>
        <taxon>rosids</taxon>
        <taxon>malvids</taxon>
        <taxon>Brassicales</taxon>
        <taxon>Brassicaceae</taxon>
        <taxon>Camelineae</taxon>
        <taxon>Arabidopsis</taxon>
    </lineage>
</organism>
<dbReference type="PROSITE" id="PS50023">
    <property type="entry name" value="LIM_DOMAIN_2"/>
    <property type="match status" value="1"/>
</dbReference>
<dbReference type="InterPro" id="IPR001781">
    <property type="entry name" value="Znf_LIM"/>
</dbReference>
<dbReference type="GO" id="GO:0006952">
    <property type="term" value="P:defense response"/>
    <property type="evidence" value="ECO:0007669"/>
    <property type="project" value="UniProtKB-ARBA"/>
</dbReference>
<evidence type="ECO:0000259" key="11">
    <source>
        <dbReference type="PROSITE" id="PS50104"/>
    </source>
</evidence>
<evidence type="ECO:0000259" key="10">
    <source>
        <dbReference type="PROSITE" id="PS50023"/>
    </source>
</evidence>
<evidence type="ECO:0000256" key="3">
    <source>
        <dbReference type="ARBA" id="ARBA00022737"/>
    </source>
</evidence>
<evidence type="ECO:0000256" key="7">
    <source>
        <dbReference type="PROSITE-ProRule" id="PRU00125"/>
    </source>
</evidence>
<keyword evidence="4" id="KW-0547">Nucleotide-binding</keyword>
<feature type="compositionally biased region" description="Basic and acidic residues" evidence="9">
    <location>
        <begin position="1210"/>
        <end position="1232"/>
    </location>
</feature>
<evidence type="ECO:0000256" key="6">
    <source>
        <dbReference type="ARBA" id="ARBA00022840"/>
    </source>
</evidence>
<feature type="region of interest" description="Disordered" evidence="9">
    <location>
        <begin position="1208"/>
        <end position="1232"/>
    </location>
</feature>
<dbReference type="FunFam" id="3.40.50.300:FF:001957">
    <property type="entry name" value="Disease resistance protein (TIR-NBS-LRR class)"/>
    <property type="match status" value="1"/>
</dbReference>
<dbReference type="SUPFAM" id="SSF57716">
    <property type="entry name" value="Glucocorticoid receptor-like (DNA-binding domain)"/>
    <property type="match status" value="1"/>
</dbReference>
<dbReference type="EMBL" id="CACRSJ010000110">
    <property type="protein sequence ID" value="VYS67170.1"/>
    <property type="molecule type" value="Genomic_DNA"/>
</dbReference>
<feature type="compositionally biased region" description="Basic and acidic residues" evidence="9">
    <location>
        <begin position="1184"/>
        <end position="1193"/>
    </location>
</feature>
<sequence>MEPPAARVTPSIKADRSHSVNIICEETVLHSLVSHLSAALRREGISVFVDACGLQESKSFSVKQIQPLTDGARVLVLVISDEVEFYDPWFPKFLQVIKGGWRNNGPVVVPVFYSVDSLTRVYGWANSWLEAEKLTSHQSKILSNKVLTDSELVEEIVKDVYGKLYPAERVGIYSRLLEIEKLLYKQHRDIRSIGIWGMPGIGKTTLAKAVFNHMATDYDASCFIENFDEAFHKEGLHRLLKERIGKILKDEFDIESSYIMRPTLHRDKLYDKRILVVLDDVRDSLAAESFLKRLDWFGSGSLIIITSIDKQVFAFCQINQIYTVQGLNVHEALQLFSQSVFGINEPEQNDRKLSMKVIDYVNGNPLALSIYGRELMGKKSEMETAFFELKHCPPLKIQDVLKNAYSALSDNEKNIVLDIAFFFKGETVNYVMQLLEESHYFPRLAIDVLVDKCVLTISENTVQMNNLIQDTCQEIFNGEIETCTRMWEPSRIRYLLEYDELEGSGETKAMPKSGLVAEHIESIFLDTSNVKFDVKHDAFKNMFNLKFLKIYNSCSKYISGLNFPKGLDSLPYELRLLHWENYPLQSLPQDFDFGHLVKLSMPYSQLHKLGTRVKDLVMLKRLILSHSLQLVECDILIYAQNIELIDLQGCTGLQRFPDTSQLQNLRVVNLSGCTEIKCFSGVPPNIEELHLQGTRIREIPIFNATHPPQVKLDRKKLWNLLENFSDVEHIDLECVTNLATVTSNNQVMGKLVCLNMKYCSNLRGLPDMVSLESLKVLYLSGCSELEKIMGFPRNLKKLYVGGTAIRELPQLPNSLEFLNAHGCKHLKSINLDFEQLPRHFIFSNCYRFSSQVIAEFVEKGLVASLARAKQEELIKAPEVIICIPMDTRQRSSFRLQAGRNAMTDLVPWMQKPISGFAMSVVVSFQDDYHNDVGLRIRCVGTWKTWNNQPDRIVERFFQCWAPTEAPKVVADHIFVLYDTKMHPSDSEENHISMWAHEVKFEFHTVSGENNPLGASCKVTECGVEVITAATGDTSVSGIIRESETITIIEKEDTIIDEEDTPLLSRKPEETNRSRSSSELQKLSSTSSKVRSKGNVFWKWLGCFPLQQKNLRSRSRRTTAFEEALEEALKEREKLEDTRALEIALIESKKIKKIKQADERDQIKHADEREQRKHSKDHEEEEIESNEKEERKHSKDYVIEELVLKGKGKRKQLDDDKADEKEQIKHSKDHVEEEVNPPLSKCKDCKSAIEDGISINAYGSVWHPQCFCCLRCREPIAMNEISDLRGMYHKPCYKELRHPNCYVCEKKIPRTAEGLKYHEHPFWMETYCPSHDGDGTPKCCSCERLEHCGTQYVMLADYRWLCRECMDSAIMDSDECQPLHFEIREFFEGLHMKIEEEFPVYLVEKNALNKAEKEEKIDKQGDQCLTVVRGICLSEEQIVTSVSQGVRRMLNKQILDTVTESQRVVRKCEVTAILILYGLPRLLTGYILAHEMMHAYLRLNGYRNLNMVLEEGLCQVLGYMWLESQTYFFDTATIASSSSSRTPLSTTTSKKVDPSDFEKRLVNFCKHQIETDESPFFGDGFRKVNKMMASNNLSLKDTLKEIISISKTPRYSKL</sequence>
<dbReference type="PANTHER" id="PTHR24209:SF28">
    <property type="entry name" value="PROTEIN DA1-RELATED 4-RELATED"/>
    <property type="match status" value="1"/>
</dbReference>
<dbReference type="Gene3D" id="3.80.10.10">
    <property type="entry name" value="Ribonuclease Inhibitor"/>
    <property type="match status" value="2"/>
</dbReference>
<evidence type="ECO:0000256" key="5">
    <source>
        <dbReference type="ARBA" id="ARBA00022833"/>
    </source>
</evidence>
<dbReference type="GO" id="GO:0007165">
    <property type="term" value="P:signal transduction"/>
    <property type="evidence" value="ECO:0007669"/>
    <property type="project" value="InterPro"/>
</dbReference>
<dbReference type="InterPro" id="IPR036390">
    <property type="entry name" value="WH_DNA-bd_sf"/>
</dbReference>
<feature type="region of interest" description="Disordered" evidence="9">
    <location>
        <begin position="1153"/>
        <end position="1193"/>
    </location>
</feature>
<dbReference type="InterPro" id="IPR058192">
    <property type="entry name" value="WHD_ROQ1-like"/>
</dbReference>
<keyword evidence="5 7" id="KW-0862">Zinc</keyword>
<dbReference type="Pfam" id="PF00931">
    <property type="entry name" value="NB-ARC"/>
    <property type="match status" value="1"/>
</dbReference>
<dbReference type="Gene3D" id="3.40.50.10140">
    <property type="entry name" value="Toll/interleukin-1 receptor homology (TIR) domain"/>
    <property type="match status" value="1"/>
</dbReference>
<dbReference type="InterPro" id="IPR032675">
    <property type="entry name" value="LRR_dom_sf"/>
</dbReference>
<name>A0A654G231_ARATH</name>
<dbReference type="InterPro" id="IPR042197">
    <property type="entry name" value="Apaf_helical"/>
</dbReference>
<dbReference type="PANTHER" id="PTHR24209">
    <property type="entry name" value="PROTEIN DA1-RELATED 2"/>
    <property type="match status" value="1"/>
</dbReference>
<dbReference type="GO" id="GO:0005524">
    <property type="term" value="F:ATP binding"/>
    <property type="evidence" value="ECO:0007669"/>
    <property type="project" value="UniProtKB-KW"/>
</dbReference>
<proteinExistence type="predicted"/>
<dbReference type="GO" id="GO:0046872">
    <property type="term" value="F:metal ion binding"/>
    <property type="evidence" value="ECO:0007669"/>
    <property type="project" value="UniProtKB-KW"/>
</dbReference>
<dbReference type="PRINTS" id="PR00364">
    <property type="entry name" value="DISEASERSIST"/>
</dbReference>
<feature type="domain" description="TIR" evidence="11">
    <location>
        <begin position="16"/>
        <end position="164"/>
    </location>
</feature>
<keyword evidence="2 7" id="KW-0479">Metal-binding</keyword>
<dbReference type="SUPFAM" id="SSF52540">
    <property type="entry name" value="P-loop containing nucleoside triphosphate hydrolases"/>
    <property type="match status" value="1"/>
</dbReference>
<keyword evidence="8" id="KW-0175">Coiled coil</keyword>
<dbReference type="Proteomes" id="UP000426265">
    <property type="component" value="Unassembled WGS sequence"/>
</dbReference>
<dbReference type="FunFam" id="3.40.50.10140:FF:000064">
    <property type="entry name" value="Uncharacterized protein PHLOEM PROTEIN 2-LIKE A7"/>
    <property type="match status" value="1"/>
</dbReference>
<dbReference type="Gene3D" id="3.40.50.300">
    <property type="entry name" value="P-loop containing nucleotide triphosphate hydrolases"/>
    <property type="match status" value="1"/>
</dbReference>
<feature type="compositionally biased region" description="Basic and acidic residues" evidence="9">
    <location>
        <begin position="1154"/>
        <end position="1170"/>
    </location>
</feature>
<keyword evidence="3" id="KW-0677">Repeat</keyword>
<dbReference type="ExpressionAtlas" id="A0A654G231">
    <property type="expression patterns" value="baseline and differential"/>
</dbReference>
<dbReference type="SUPFAM" id="SSF46785">
    <property type="entry name" value="Winged helix' DNA-binding domain"/>
    <property type="match status" value="1"/>
</dbReference>
<accession>A0A654G231</accession>
<keyword evidence="7" id="KW-0440">LIM domain</keyword>
<dbReference type="InterPro" id="IPR002182">
    <property type="entry name" value="NB-ARC"/>
</dbReference>
<evidence type="ECO:0000313" key="12">
    <source>
        <dbReference type="EMBL" id="VYS67170.1"/>
    </source>
</evidence>
<evidence type="ECO:0000256" key="2">
    <source>
        <dbReference type="ARBA" id="ARBA00022723"/>
    </source>
</evidence>
<dbReference type="Pfam" id="PF00412">
    <property type="entry name" value="LIM"/>
    <property type="match status" value="1"/>
</dbReference>
<dbReference type="FunFam" id="3.80.10.10:FF:001535">
    <property type="entry name" value="Disease resistance protein RRS1B"/>
    <property type="match status" value="1"/>
</dbReference>
<keyword evidence="1" id="KW-0433">Leucine-rich repeat</keyword>
<protein>
    <submittedName>
        <fullName evidence="12">Uncharacterized protein</fullName>
    </submittedName>
</protein>
<dbReference type="Pfam" id="PF07725">
    <property type="entry name" value="LRR_3"/>
    <property type="match status" value="1"/>
</dbReference>
<dbReference type="Gene3D" id="2.10.110.10">
    <property type="entry name" value="Cysteine Rich Protein"/>
    <property type="match status" value="1"/>
</dbReference>
<gene>
    <name evidence="12" type="ORF">AN1_LOCUS22570</name>
</gene>
<feature type="domain" description="LIM zinc-binding" evidence="10">
    <location>
        <begin position="1239"/>
        <end position="1298"/>
    </location>
</feature>
<dbReference type="PROSITE" id="PS50104">
    <property type="entry name" value="TIR"/>
    <property type="match status" value="1"/>
</dbReference>
<dbReference type="GO" id="GO:0043531">
    <property type="term" value="F:ADP binding"/>
    <property type="evidence" value="ECO:0007669"/>
    <property type="project" value="InterPro"/>
</dbReference>
<feature type="region of interest" description="Disordered" evidence="9">
    <location>
        <begin position="1058"/>
        <end position="1086"/>
    </location>
</feature>
<evidence type="ECO:0000313" key="13">
    <source>
        <dbReference type="Proteomes" id="UP000426265"/>
    </source>
</evidence>
<dbReference type="InterPro" id="IPR045218">
    <property type="entry name" value="DA1-like"/>
</dbReference>
<evidence type="ECO:0000256" key="9">
    <source>
        <dbReference type="SAM" id="MobiDB-lite"/>
    </source>
</evidence>
<dbReference type="InterPro" id="IPR011713">
    <property type="entry name" value="Leu-rich_rpt_3"/>
</dbReference>
<dbReference type="Pfam" id="PF23282">
    <property type="entry name" value="WHD_ROQ1"/>
    <property type="match status" value="1"/>
</dbReference>
<dbReference type="CDD" id="cd09396">
    <property type="entry name" value="LIM_DA1"/>
    <property type="match status" value="1"/>
</dbReference>
<feature type="coiled-coil region" evidence="8">
    <location>
        <begin position="1117"/>
        <end position="1144"/>
    </location>
</feature>
<dbReference type="Gene3D" id="1.10.8.430">
    <property type="entry name" value="Helical domain of apoptotic protease-activating factors"/>
    <property type="match status" value="1"/>
</dbReference>
<evidence type="ECO:0000256" key="4">
    <source>
        <dbReference type="ARBA" id="ARBA00022741"/>
    </source>
</evidence>
<evidence type="ECO:0000256" key="1">
    <source>
        <dbReference type="ARBA" id="ARBA00022614"/>
    </source>
</evidence>
<reference evidence="12 13" key="1">
    <citation type="submission" date="2019-11" db="EMBL/GenBank/DDBJ databases">
        <authorList>
            <person name="Jiao W.-B."/>
            <person name="Schneeberger K."/>
        </authorList>
    </citation>
    <scope>NUCLEOTIDE SEQUENCE [LARGE SCALE GENOMIC DNA]</scope>
    <source>
        <strain evidence="13">cv. An-1</strain>
    </source>
</reference>
<dbReference type="SMART" id="SM00132">
    <property type="entry name" value="LIM"/>
    <property type="match status" value="1"/>
</dbReference>
<dbReference type="InterPro" id="IPR000157">
    <property type="entry name" value="TIR_dom"/>
</dbReference>
<dbReference type="Pfam" id="PF12315">
    <property type="entry name" value="DA1-like"/>
    <property type="match status" value="1"/>
</dbReference>
<dbReference type="InterPro" id="IPR035897">
    <property type="entry name" value="Toll_tir_struct_dom_sf"/>
</dbReference>
<dbReference type="InterPro" id="IPR027417">
    <property type="entry name" value="P-loop_NTPase"/>
</dbReference>
<dbReference type="InterPro" id="IPR022087">
    <property type="entry name" value="DA1-like_dom"/>
</dbReference>
<dbReference type="PROSITE" id="PS00478">
    <property type="entry name" value="LIM_DOMAIN_1"/>
    <property type="match status" value="1"/>
</dbReference>